<accession>A0A2N5GPL2</accession>
<sequence length="112" mass="12953">MNDVAAIAKICHEVNRAYCLSLGDESQPKWEDAPQWQRDSAINGVEFHLNNETTPEQSHENWMKDKVADGWVYGEVKDPEKKTHPCMVPYAQLPLEQRTKDYLFKAVVDSYK</sequence>
<dbReference type="OrthoDB" id="227202at2"/>
<dbReference type="EMBL" id="PGVD01000003">
    <property type="protein sequence ID" value="PLS00806.1"/>
    <property type="molecule type" value="Genomic_DNA"/>
</dbReference>
<keyword evidence="5" id="KW-1185">Reference proteome</keyword>
<comment type="caution">
    <text evidence="2">The sequence shown here is derived from an EMBL/GenBank/DDBJ whole genome shotgun (WGS) entry which is preliminary data.</text>
</comment>
<dbReference type="Pfam" id="PF02026">
    <property type="entry name" value="RyR"/>
    <property type="match status" value="1"/>
</dbReference>
<organism evidence="2 4">
    <name type="scientific">Bacillus canaveralius</name>
    <dbReference type="NCBI Taxonomy" id="1403243"/>
    <lineage>
        <taxon>Bacteria</taxon>
        <taxon>Bacillati</taxon>
        <taxon>Bacillota</taxon>
        <taxon>Bacilli</taxon>
        <taxon>Bacillales</taxon>
        <taxon>Bacillaceae</taxon>
        <taxon>Bacillus</taxon>
    </lineage>
</organism>
<reference evidence="3 5" key="2">
    <citation type="submission" date="2017-12" db="EMBL/GenBank/DDBJ databases">
        <title>Comparative Functional Genomics of Dry Heat Resistant strains isolated from the Viking Spacecraft.</title>
        <authorList>
            <person name="Seuylemezian A."/>
            <person name="Cooper K."/>
            <person name="Vaishampayan P."/>
        </authorList>
    </citation>
    <scope>NUCLEOTIDE SEQUENCE [LARGE SCALE GENOMIC DNA]</scope>
    <source>
        <strain evidence="3 5">ATCC 29669</strain>
    </source>
</reference>
<evidence type="ECO:0000313" key="2">
    <source>
        <dbReference type="EMBL" id="PLR84654.1"/>
    </source>
</evidence>
<evidence type="ECO:0000313" key="3">
    <source>
        <dbReference type="EMBL" id="PLS00806.1"/>
    </source>
</evidence>
<proteinExistence type="predicted"/>
<dbReference type="EMBL" id="PGVA01000012">
    <property type="protein sequence ID" value="PLR84654.1"/>
    <property type="molecule type" value="Genomic_DNA"/>
</dbReference>
<feature type="domain" description="Ryanodine receptor Ryr" evidence="1">
    <location>
        <begin position="52"/>
        <end position="101"/>
    </location>
</feature>
<dbReference type="AlphaFoldDB" id="A0A2N5GPL2"/>
<evidence type="ECO:0000259" key="1">
    <source>
        <dbReference type="Pfam" id="PF02026"/>
    </source>
</evidence>
<dbReference type="InterPro" id="IPR003032">
    <property type="entry name" value="Ryanodine_rcpt"/>
</dbReference>
<evidence type="ECO:0000313" key="5">
    <source>
        <dbReference type="Proteomes" id="UP000235114"/>
    </source>
</evidence>
<dbReference type="Gene3D" id="6.20.350.10">
    <property type="match status" value="1"/>
</dbReference>
<dbReference type="Proteomes" id="UP000235114">
    <property type="component" value="Unassembled WGS sequence"/>
</dbReference>
<gene>
    <name evidence="2" type="ORF">CU635_06175</name>
    <name evidence="3" type="ORF">CVD25_01065</name>
</gene>
<protein>
    <recommendedName>
        <fullName evidence="1">Ryanodine receptor Ryr domain-containing protein</fullName>
    </recommendedName>
</protein>
<dbReference type="Proteomes" id="UP000234951">
    <property type="component" value="Unassembled WGS sequence"/>
</dbReference>
<reference evidence="2 4" key="1">
    <citation type="submission" date="2017-11" db="EMBL/GenBank/DDBJ databases">
        <title>Comparitive Functional Genomics of Dry Heat Resistant strains isolated from the Viking Spacecraft.</title>
        <authorList>
            <person name="Seuylemezian A."/>
            <person name="Cooper K."/>
            <person name="Vaishampayan P."/>
        </authorList>
    </citation>
    <scope>NUCLEOTIDE SEQUENCE [LARGE SCALE GENOMIC DNA]</scope>
    <source>
        <strain evidence="2 4">M4.6</strain>
    </source>
</reference>
<name>A0A2N5GPL2_9BACI</name>
<dbReference type="RefSeq" id="WP_101576303.1">
    <property type="nucleotide sequence ID" value="NZ_PGVA01000012.1"/>
</dbReference>
<evidence type="ECO:0000313" key="4">
    <source>
        <dbReference type="Proteomes" id="UP000234951"/>
    </source>
</evidence>